<organism evidence="1">
    <name type="scientific">hydrothermal vent metagenome</name>
    <dbReference type="NCBI Taxonomy" id="652676"/>
    <lineage>
        <taxon>unclassified sequences</taxon>
        <taxon>metagenomes</taxon>
        <taxon>ecological metagenomes</taxon>
    </lineage>
</organism>
<protein>
    <submittedName>
        <fullName evidence="1">Uncharacterized protein</fullName>
    </submittedName>
</protein>
<proteinExistence type="predicted"/>
<dbReference type="EMBL" id="FAXC01000068">
    <property type="protein sequence ID" value="CUV08453.1"/>
    <property type="molecule type" value="Genomic_DNA"/>
</dbReference>
<dbReference type="PROSITE" id="PS51257">
    <property type="entry name" value="PROKAR_LIPOPROTEIN"/>
    <property type="match status" value="1"/>
</dbReference>
<sequence length="152" mass="16305">MKPFKTLLALSLLSVMFSAMACEDSDTEDTVLESATLSGVVTFSGTWPGTGTVSISLNRTWPPTGAPYAFKSITSAEIESDQYSYIFENVAFGVYASIAVSWLDPDDSNPMTNQHALGVYGGTAQAFFMDADSVIVSETNYEVSGLDFTATF</sequence>
<evidence type="ECO:0000313" key="1">
    <source>
        <dbReference type="EMBL" id="CUV08453.1"/>
    </source>
</evidence>
<reference evidence="1" key="1">
    <citation type="submission" date="2015-10" db="EMBL/GenBank/DDBJ databases">
        <authorList>
            <person name="Gilbert D.G."/>
        </authorList>
    </citation>
    <scope>NUCLEOTIDE SEQUENCE</scope>
</reference>
<accession>A0A160VDK8</accession>
<gene>
    <name evidence="1" type="ORF">MGWOODY_Mmi380</name>
</gene>
<name>A0A160VDK8_9ZZZZ</name>
<dbReference type="AlphaFoldDB" id="A0A160VDK8"/>